<sequence length="396" mass="45592">MFDQDAKTGCGETTDVAQKRKNENRDDDVDEEIENKVKRLKMLSPKNGVVKRRTSLSSLESNDSNVSFKQNFKTFIGELVNKNMISINNENFYLFKFLFNNNSKEYYGASDQYYSMKLNHTYQVSLNYENKKIYIGTYKECKVKETLVSTKSWLTNEDFDGGDTVSVYAKLKYGFKILDNVDSYKMVFHVNMGDVDTLKEIECTANLKKICNAANGAVTVMSNEDVLLFFNSNKDKVVLLKRIKCHFTNGGYKSLMILPITQICVENDDKIKINASENNDVTQNVSRLNKIILTGQVKTINAEIANDERLVVEYQMKNFNEQIKACLFSKHNFGKNSNKINKNLQQLETDINQLNELIENDLIEVQVFVAYDLERKIYTILGITKYEIDSETYDSL</sequence>
<dbReference type="OrthoDB" id="5804at10239"/>
<dbReference type="InterPro" id="IPR008415">
    <property type="entry name" value="Baculo_LEF-3"/>
</dbReference>
<feature type="region of interest" description="Disordered" evidence="2">
    <location>
        <begin position="1"/>
        <end position="32"/>
    </location>
</feature>
<accession>C3TWX2</accession>
<evidence type="ECO:0000256" key="1">
    <source>
        <dbReference type="SAM" id="Coils"/>
    </source>
</evidence>
<evidence type="ECO:0000313" key="4">
    <source>
        <dbReference type="Proteomes" id="UP000203846"/>
    </source>
</evidence>
<protein>
    <submittedName>
        <fullName evidence="3">Lef3</fullName>
    </submittedName>
</protein>
<dbReference type="RefSeq" id="YP_002854674.1">
    <property type="nucleotide sequence ID" value="NC_012639.1"/>
</dbReference>
<evidence type="ECO:0000313" key="3">
    <source>
        <dbReference type="EMBL" id="ACO53514.1"/>
    </source>
</evidence>
<dbReference type="Proteomes" id="UP000203846">
    <property type="component" value="Segment"/>
</dbReference>
<dbReference type="Pfam" id="PF05847">
    <property type="entry name" value="Baculo_LEF-3"/>
    <property type="match status" value="1"/>
</dbReference>
<dbReference type="GO" id="GO:0006355">
    <property type="term" value="P:regulation of DNA-templated transcription"/>
    <property type="evidence" value="ECO:0007669"/>
    <property type="project" value="InterPro"/>
</dbReference>
<name>C3TWX2_9ABAC</name>
<proteinExistence type="predicted"/>
<feature type="coiled-coil region" evidence="1">
    <location>
        <begin position="337"/>
        <end position="364"/>
    </location>
</feature>
<dbReference type="EMBL" id="FJ227128">
    <property type="protein sequence ID" value="ACO53514.1"/>
    <property type="molecule type" value="Genomic_DNA"/>
</dbReference>
<evidence type="ECO:0000256" key="2">
    <source>
        <dbReference type="SAM" id="MobiDB-lite"/>
    </source>
</evidence>
<keyword evidence="4" id="KW-1185">Reference proteome</keyword>
<dbReference type="KEGG" id="vg:7804619"/>
<keyword evidence="1" id="KW-0175">Coiled coil</keyword>
<dbReference type="GeneID" id="7804619"/>
<organism evidence="3 4">
    <name type="scientific">Euproctis pseudoconspersa nucleopolyhedrovirus</name>
    <dbReference type="NCBI Taxonomy" id="307467"/>
    <lineage>
        <taxon>Viruses</taxon>
        <taxon>Viruses incertae sedis</taxon>
        <taxon>Naldaviricetes</taxon>
        <taxon>Lefavirales</taxon>
        <taxon>Baculoviridae</taxon>
        <taxon>Alphabaculovirus</taxon>
        <taxon>Alphabaculovirus eupseudoconspersae</taxon>
    </lineage>
</organism>
<reference evidence="3 4" key="1">
    <citation type="journal article" date="2009" name="Virus Genes">
        <title>Morphology and genome of Euproctis pseudoconspersa nucleopolyhedrovirus.</title>
        <authorList>
            <person name="Tang X.D."/>
            <person name="Xiao Q."/>
            <person name="Ma X.C."/>
            <person name="Zhu Z.R."/>
            <person name="Zhang C.X."/>
        </authorList>
    </citation>
    <scope>NUCLEOTIDE SEQUENCE [LARGE SCALE GENOMIC DNA]</scope>
    <source>
        <strain evidence="3 4">Hangzhou</strain>
    </source>
</reference>
<dbReference type="GO" id="GO:0003677">
    <property type="term" value="F:DNA binding"/>
    <property type="evidence" value="ECO:0007669"/>
    <property type="project" value="InterPro"/>
</dbReference>